<keyword evidence="1" id="KW-1185">Reference proteome</keyword>
<reference evidence="2" key="1">
    <citation type="submission" date="2016-11" db="UniProtKB">
        <authorList>
            <consortium name="WormBaseParasite"/>
        </authorList>
    </citation>
    <scope>IDENTIFICATION</scope>
</reference>
<proteinExistence type="predicted"/>
<sequence>MPSVIFVDTFLRMVGSLLLHSSELSSSDPQLKTTTCCGHKLDGLVFPKDSPWDLGQVTETASP</sequence>
<dbReference type="AlphaFoldDB" id="A0A1I7WLT4"/>
<protein>
    <submittedName>
        <fullName evidence="2">Secreted protein</fullName>
    </submittedName>
</protein>
<organism evidence="1 2">
    <name type="scientific">Heterorhabditis bacteriophora</name>
    <name type="common">Entomopathogenic nematode worm</name>
    <dbReference type="NCBI Taxonomy" id="37862"/>
    <lineage>
        <taxon>Eukaryota</taxon>
        <taxon>Metazoa</taxon>
        <taxon>Ecdysozoa</taxon>
        <taxon>Nematoda</taxon>
        <taxon>Chromadorea</taxon>
        <taxon>Rhabditida</taxon>
        <taxon>Rhabditina</taxon>
        <taxon>Rhabditomorpha</taxon>
        <taxon>Strongyloidea</taxon>
        <taxon>Heterorhabditidae</taxon>
        <taxon>Heterorhabditis</taxon>
    </lineage>
</organism>
<evidence type="ECO:0000313" key="1">
    <source>
        <dbReference type="Proteomes" id="UP000095283"/>
    </source>
</evidence>
<accession>A0A1I7WLT4</accession>
<evidence type="ECO:0000313" key="2">
    <source>
        <dbReference type="WBParaSite" id="Hba_06107"/>
    </source>
</evidence>
<dbReference type="WBParaSite" id="Hba_06107">
    <property type="protein sequence ID" value="Hba_06107"/>
    <property type="gene ID" value="Hba_06107"/>
</dbReference>
<name>A0A1I7WLT4_HETBA</name>
<dbReference type="Proteomes" id="UP000095283">
    <property type="component" value="Unplaced"/>
</dbReference>